<dbReference type="Gene3D" id="1.10.110.10">
    <property type="entry name" value="Plant lipid-transfer and hydrophobic proteins"/>
    <property type="match status" value="1"/>
</dbReference>
<protein>
    <submittedName>
        <fullName evidence="3">Uncharacterized protein</fullName>
    </submittedName>
</protein>
<feature type="signal peptide" evidence="2">
    <location>
        <begin position="1"/>
        <end position="25"/>
    </location>
</feature>
<keyword evidence="2" id="KW-0732">Signal</keyword>
<dbReference type="InterPro" id="IPR036312">
    <property type="entry name" value="Bifun_inhib/LTP/seed_sf"/>
</dbReference>
<evidence type="ECO:0000256" key="1">
    <source>
        <dbReference type="SAM" id="MobiDB-lite"/>
    </source>
</evidence>
<reference evidence="3" key="1">
    <citation type="journal article" date="2013" name="Nat. Commun.">
        <title>Whole-genome sequencing of Oryza brachyantha reveals mechanisms underlying Oryza genome evolution.</title>
        <authorList>
            <person name="Chen J."/>
            <person name="Huang Q."/>
            <person name="Gao D."/>
            <person name="Wang J."/>
            <person name="Lang Y."/>
            <person name="Liu T."/>
            <person name="Li B."/>
            <person name="Bai Z."/>
            <person name="Luis Goicoechea J."/>
            <person name="Liang C."/>
            <person name="Chen C."/>
            <person name="Zhang W."/>
            <person name="Sun S."/>
            <person name="Liao Y."/>
            <person name="Zhang X."/>
            <person name="Yang L."/>
            <person name="Song C."/>
            <person name="Wang M."/>
            <person name="Shi J."/>
            <person name="Liu G."/>
            <person name="Liu J."/>
            <person name="Zhou H."/>
            <person name="Zhou W."/>
            <person name="Yu Q."/>
            <person name="An N."/>
            <person name="Chen Y."/>
            <person name="Cai Q."/>
            <person name="Wang B."/>
            <person name="Liu B."/>
            <person name="Min J."/>
            <person name="Huang Y."/>
            <person name="Wu H."/>
            <person name="Li Z."/>
            <person name="Zhang Y."/>
            <person name="Yin Y."/>
            <person name="Song W."/>
            <person name="Jiang J."/>
            <person name="Jackson S.A."/>
            <person name="Wing R.A."/>
            <person name="Wang J."/>
            <person name="Chen M."/>
        </authorList>
    </citation>
    <scope>NUCLEOTIDE SEQUENCE [LARGE SCALE GENOMIC DNA]</scope>
    <source>
        <strain evidence="3">cv. IRGC 101232</strain>
    </source>
</reference>
<evidence type="ECO:0000256" key="2">
    <source>
        <dbReference type="SAM" id="SignalP"/>
    </source>
</evidence>
<feature type="region of interest" description="Disordered" evidence="1">
    <location>
        <begin position="26"/>
        <end position="56"/>
    </location>
</feature>
<name>J3LM15_ORYBR</name>
<dbReference type="AlphaFoldDB" id="J3LM15"/>
<reference evidence="3" key="2">
    <citation type="submission" date="2013-04" db="UniProtKB">
        <authorList>
            <consortium name="EnsemblPlants"/>
        </authorList>
    </citation>
    <scope>IDENTIFICATION</scope>
</reference>
<dbReference type="OMA" id="CCPPIAQ"/>
<dbReference type="Gramene" id="OB03G20910.1">
    <property type="protein sequence ID" value="OB03G20910.1"/>
    <property type="gene ID" value="OB03G20910"/>
</dbReference>
<feature type="chain" id="PRO_5003772788" evidence="2">
    <location>
        <begin position="26"/>
        <end position="130"/>
    </location>
</feature>
<accession>J3LM15</accession>
<dbReference type="SUPFAM" id="SSF47699">
    <property type="entry name" value="Bifunctional inhibitor/lipid-transfer protein/seed storage 2S albumin"/>
    <property type="match status" value="1"/>
</dbReference>
<dbReference type="Proteomes" id="UP000006038">
    <property type="component" value="Chromosome 3"/>
</dbReference>
<sequence>MAHSQSASAAFFLATALLLLAFAGGQTTGAPPPPPPPNSSAAGGSVPRRRSLGPLGQLVGIGSGSLQQDCCPPIAQLQNNVAAKCVCAALNLLGLNLSLGSNGTSTLAGGILKICDRAPLNSVAVDCSQA</sequence>
<keyword evidence="4" id="KW-1185">Reference proteome</keyword>
<dbReference type="HOGENOM" id="CLU_1941341_0_0_1"/>
<dbReference type="EnsemblPlants" id="OB03G20910.1">
    <property type="protein sequence ID" value="OB03G20910.1"/>
    <property type="gene ID" value="OB03G20910"/>
</dbReference>
<evidence type="ECO:0000313" key="4">
    <source>
        <dbReference type="Proteomes" id="UP000006038"/>
    </source>
</evidence>
<proteinExistence type="predicted"/>
<organism evidence="3">
    <name type="scientific">Oryza brachyantha</name>
    <name type="common">malo sina</name>
    <dbReference type="NCBI Taxonomy" id="4533"/>
    <lineage>
        <taxon>Eukaryota</taxon>
        <taxon>Viridiplantae</taxon>
        <taxon>Streptophyta</taxon>
        <taxon>Embryophyta</taxon>
        <taxon>Tracheophyta</taxon>
        <taxon>Spermatophyta</taxon>
        <taxon>Magnoliopsida</taxon>
        <taxon>Liliopsida</taxon>
        <taxon>Poales</taxon>
        <taxon>Poaceae</taxon>
        <taxon>BOP clade</taxon>
        <taxon>Oryzoideae</taxon>
        <taxon>Oryzeae</taxon>
        <taxon>Oryzinae</taxon>
        <taxon>Oryza</taxon>
    </lineage>
</organism>
<evidence type="ECO:0000313" key="3">
    <source>
        <dbReference type="EnsemblPlants" id="OB03G20910.1"/>
    </source>
</evidence>